<feature type="signal peptide" evidence="8">
    <location>
        <begin position="1"/>
        <end position="21"/>
    </location>
</feature>
<dbReference type="PANTHER" id="PTHR11705">
    <property type="entry name" value="PROTEASE FAMILY M14 CARBOXYPEPTIDASE A,B"/>
    <property type="match status" value="1"/>
</dbReference>
<evidence type="ECO:0000256" key="3">
    <source>
        <dbReference type="ARBA" id="ARBA00022670"/>
    </source>
</evidence>
<name>A0ABZ2NGC9_9BACI</name>
<gene>
    <name evidence="10" type="ORF">WCV65_18965</name>
</gene>
<evidence type="ECO:0000313" key="10">
    <source>
        <dbReference type="EMBL" id="WXB96589.1"/>
    </source>
</evidence>
<dbReference type="InterPro" id="IPR041378">
    <property type="entry name" value="S-layer_SbsC_C"/>
</dbReference>
<keyword evidence="3" id="KW-0645">Protease</keyword>
<dbReference type="PRINTS" id="PR00765">
    <property type="entry name" value="CRBOXYPTASEA"/>
</dbReference>
<dbReference type="PROSITE" id="PS52035">
    <property type="entry name" value="PEPTIDASE_M14"/>
    <property type="match status" value="1"/>
</dbReference>
<evidence type="ECO:0000256" key="5">
    <source>
        <dbReference type="ARBA" id="ARBA00022833"/>
    </source>
</evidence>
<dbReference type="EMBL" id="CP147407">
    <property type="protein sequence ID" value="WXB96589.1"/>
    <property type="molecule type" value="Genomic_DNA"/>
</dbReference>
<feature type="chain" id="PRO_5045270357" evidence="8">
    <location>
        <begin position="22"/>
        <end position="580"/>
    </location>
</feature>
<evidence type="ECO:0000256" key="4">
    <source>
        <dbReference type="ARBA" id="ARBA00022801"/>
    </source>
</evidence>
<evidence type="ECO:0000313" key="11">
    <source>
        <dbReference type="Proteomes" id="UP001377337"/>
    </source>
</evidence>
<comment type="cofactor">
    <cofactor evidence="1">
        <name>Zn(2+)</name>
        <dbReference type="ChEBI" id="CHEBI:29105"/>
    </cofactor>
</comment>
<dbReference type="Pfam" id="PF18058">
    <property type="entry name" value="SbsC_C"/>
    <property type="match status" value="1"/>
</dbReference>
<dbReference type="PANTHER" id="PTHR11705:SF143">
    <property type="entry name" value="SLL0236 PROTEIN"/>
    <property type="match status" value="1"/>
</dbReference>
<keyword evidence="6" id="KW-0482">Metalloprotease</keyword>
<dbReference type="CDD" id="cd06229">
    <property type="entry name" value="M14_Endopeptidase_I"/>
    <property type="match status" value="1"/>
</dbReference>
<dbReference type="SMART" id="SM00631">
    <property type="entry name" value="Zn_pept"/>
    <property type="match status" value="1"/>
</dbReference>
<organism evidence="10 11">
    <name type="scientific">Metabacillus sediminis</name>
    <dbReference type="NCBI Taxonomy" id="3117746"/>
    <lineage>
        <taxon>Bacteria</taxon>
        <taxon>Bacillati</taxon>
        <taxon>Bacillota</taxon>
        <taxon>Bacilli</taxon>
        <taxon>Bacillales</taxon>
        <taxon>Bacillaceae</taxon>
        <taxon>Metabacillus</taxon>
    </lineage>
</organism>
<keyword evidence="5" id="KW-0862">Zinc</keyword>
<proteinExistence type="inferred from homology"/>
<keyword evidence="11" id="KW-1185">Reference proteome</keyword>
<reference evidence="10 11" key="1">
    <citation type="submission" date="2024-02" db="EMBL/GenBank/DDBJ databases">
        <title>Seven novel Bacillus-like species.</title>
        <authorList>
            <person name="Liu G."/>
        </authorList>
    </citation>
    <scope>NUCLEOTIDE SEQUENCE [LARGE SCALE GENOMIC DNA]</scope>
    <source>
        <strain evidence="10 11">FJAT-52054</strain>
    </source>
</reference>
<dbReference type="InterPro" id="IPR000834">
    <property type="entry name" value="Peptidase_M14"/>
</dbReference>
<dbReference type="InterPro" id="IPR034274">
    <property type="entry name" value="ENP1_M14_CPD"/>
</dbReference>
<evidence type="ECO:0000256" key="6">
    <source>
        <dbReference type="ARBA" id="ARBA00023049"/>
    </source>
</evidence>
<dbReference type="GO" id="GO:0004180">
    <property type="term" value="F:carboxypeptidase activity"/>
    <property type="evidence" value="ECO:0007669"/>
    <property type="project" value="UniProtKB-KW"/>
</dbReference>
<evidence type="ECO:0000259" key="9">
    <source>
        <dbReference type="PROSITE" id="PS52035"/>
    </source>
</evidence>
<evidence type="ECO:0000256" key="2">
    <source>
        <dbReference type="ARBA" id="ARBA00005988"/>
    </source>
</evidence>
<comment type="similarity">
    <text evidence="2 7">Belongs to the peptidase M14 family.</text>
</comment>
<keyword evidence="8" id="KW-0732">Signal</keyword>
<keyword evidence="4" id="KW-0378">Hydrolase</keyword>
<accession>A0ABZ2NGC9</accession>
<keyword evidence="10" id="KW-0121">Carboxypeptidase</keyword>
<feature type="domain" description="Peptidase M14" evidence="9">
    <location>
        <begin position="41"/>
        <end position="337"/>
    </location>
</feature>
<dbReference type="Gene3D" id="3.40.630.10">
    <property type="entry name" value="Zn peptidases"/>
    <property type="match status" value="1"/>
</dbReference>
<dbReference type="RefSeq" id="WP_338778668.1">
    <property type="nucleotide sequence ID" value="NZ_CP147407.1"/>
</dbReference>
<sequence>MRKLIWIIAAFVFCISFTGTKSFTGTEEKASAAPFSVNANQVYTYDVMKKDLQALAATYPHLVSYKSVGKSEYGRDLYAVSIGKGPAQVFVNGSHHAREWMTTSLNMKMIDQYAKAYYSNSTINGLSAKSILDQTTIWFMPMVNPDGVSLQQYGVKSLPASSQSSALKMNGGSADFKHWKANAKGVDLNRQYDAKWSSICCSPGKPASENFKGYSPASTAETKVVLGFMKDIDPEMSLSYHSSGEILFWNFYQTGARYTRDLNYAKQLGRMTGYRLVYPGPNPSGGGFTDWFLQTYKRPAFTLEISPFVGDTSVPLKNFSKVWEENKDVGLYAAKEGYKLYQQRVGSTYDQQVSQVNSYLQSSFKLKPHYTANIKSQANLYISASMKKLYDQSDYEVKRAEGIASNLPAYYKENAMKNVRNAKQIRLQAAYFIDAVKAGDLLNKERSELQSFAANGTLNDETGAAYDELSRQLKKEEASIGKVYGGSERSLFGQKYLVPAKIAKETVIYEISRYRLLAEIKELKAKGTDPVILQEKFNLYDRLTERSAAVKKAGNQLYPGKYPDLPGFETTLKQIENELR</sequence>
<protein>
    <submittedName>
        <fullName evidence="10">M14 family zinc carboxypeptidase</fullName>
    </submittedName>
</protein>
<dbReference type="Gene3D" id="1.20.58.780">
    <property type="match status" value="1"/>
</dbReference>
<dbReference type="SUPFAM" id="SSF53187">
    <property type="entry name" value="Zn-dependent exopeptidases"/>
    <property type="match status" value="1"/>
</dbReference>
<dbReference type="Proteomes" id="UP001377337">
    <property type="component" value="Chromosome"/>
</dbReference>
<evidence type="ECO:0000256" key="1">
    <source>
        <dbReference type="ARBA" id="ARBA00001947"/>
    </source>
</evidence>
<dbReference type="Pfam" id="PF00246">
    <property type="entry name" value="Peptidase_M14"/>
    <property type="match status" value="1"/>
</dbReference>
<evidence type="ECO:0000256" key="8">
    <source>
        <dbReference type="SAM" id="SignalP"/>
    </source>
</evidence>
<feature type="active site" description="Proton donor/acceptor" evidence="7">
    <location>
        <position position="304"/>
    </location>
</feature>
<evidence type="ECO:0000256" key="7">
    <source>
        <dbReference type="PROSITE-ProRule" id="PRU01379"/>
    </source>
</evidence>